<feature type="compositionally biased region" description="Polar residues" evidence="1">
    <location>
        <begin position="28"/>
        <end position="39"/>
    </location>
</feature>
<dbReference type="Proteomes" id="UP000789524">
    <property type="component" value="Unassembled WGS sequence"/>
</dbReference>
<reference evidence="2" key="1">
    <citation type="submission" date="2021-09" db="EMBL/GenBank/DDBJ databases">
        <authorList>
            <person name="Martin H S."/>
        </authorList>
    </citation>
    <scope>NUCLEOTIDE SEQUENCE</scope>
</reference>
<feature type="region of interest" description="Disordered" evidence="1">
    <location>
        <begin position="20"/>
        <end position="62"/>
    </location>
</feature>
<dbReference type="AlphaFoldDB" id="A0A8J2QWS7"/>
<comment type="caution">
    <text evidence="2">The sequence shown here is derived from an EMBL/GenBank/DDBJ whole genome shotgun (WGS) entry which is preliminary data.</text>
</comment>
<evidence type="ECO:0000313" key="3">
    <source>
        <dbReference type="Proteomes" id="UP000789524"/>
    </source>
</evidence>
<name>A0A8J2QWS7_9NEOP</name>
<evidence type="ECO:0000256" key="1">
    <source>
        <dbReference type="SAM" id="MobiDB-lite"/>
    </source>
</evidence>
<accession>A0A8J2QWS7</accession>
<gene>
    <name evidence="2" type="ORF">DCHRY22_LOCUS11281</name>
</gene>
<feature type="compositionally biased region" description="Basic and acidic residues" evidence="1">
    <location>
        <begin position="48"/>
        <end position="60"/>
    </location>
</feature>
<protein>
    <submittedName>
        <fullName evidence="2">(African queen) hypothetical protein</fullName>
    </submittedName>
</protein>
<dbReference type="EMBL" id="CAKASE010000074">
    <property type="protein sequence ID" value="CAG9575361.1"/>
    <property type="molecule type" value="Genomic_DNA"/>
</dbReference>
<organism evidence="2 3">
    <name type="scientific">Danaus chrysippus</name>
    <name type="common">African queen</name>
    <dbReference type="NCBI Taxonomy" id="151541"/>
    <lineage>
        <taxon>Eukaryota</taxon>
        <taxon>Metazoa</taxon>
        <taxon>Ecdysozoa</taxon>
        <taxon>Arthropoda</taxon>
        <taxon>Hexapoda</taxon>
        <taxon>Insecta</taxon>
        <taxon>Pterygota</taxon>
        <taxon>Neoptera</taxon>
        <taxon>Endopterygota</taxon>
        <taxon>Lepidoptera</taxon>
        <taxon>Glossata</taxon>
        <taxon>Ditrysia</taxon>
        <taxon>Papilionoidea</taxon>
        <taxon>Nymphalidae</taxon>
        <taxon>Danainae</taxon>
        <taxon>Danaini</taxon>
        <taxon>Danaina</taxon>
        <taxon>Danaus</taxon>
        <taxon>Anosia</taxon>
    </lineage>
</organism>
<proteinExistence type="predicted"/>
<sequence length="106" mass="12108">MHVTLVTEIRRACSSLNVPRVTERRASRQSPVATRQTAHGSRLTAHGSRPERFHSPRPDPDTMCNSKVKVLYRCDPDVKISHTHTMYTFNTMSEIRSLDVNLHPDL</sequence>
<evidence type="ECO:0000313" key="2">
    <source>
        <dbReference type="EMBL" id="CAG9575361.1"/>
    </source>
</evidence>
<keyword evidence="3" id="KW-1185">Reference proteome</keyword>